<name>A0ABQ3YBM1_9ACTN</name>
<gene>
    <name evidence="1" type="ORF">Ade02nite_59610</name>
</gene>
<dbReference type="RefSeq" id="WP_203771169.1">
    <property type="nucleotide sequence ID" value="NZ_BAAABO010000002.1"/>
</dbReference>
<dbReference type="EMBL" id="BOMI01000117">
    <property type="protein sequence ID" value="GID77320.1"/>
    <property type="molecule type" value="Genomic_DNA"/>
</dbReference>
<proteinExistence type="predicted"/>
<keyword evidence="2" id="KW-1185">Reference proteome</keyword>
<organism evidence="1 2">
    <name type="scientific">Paractinoplanes deccanensis</name>
    <dbReference type="NCBI Taxonomy" id="113561"/>
    <lineage>
        <taxon>Bacteria</taxon>
        <taxon>Bacillati</taxon>
        <taxon>Actinomycetota</taxon>
        <taxon>Actinomycetes</taxon>
        <taxon>Micromonosporales</taxon>
        <taxon>Micromonosporaceae</taxon>
        <taxon>Paractinoplanes</taxon>
    </lineage>
</organism>
<dbReference type="Proteomes" id="UP000609879">
    <property type="component" value="Unassembled WGS sequence"/>
</dbReference>
<accession>A0ABQ3YBM1</accession>
<comment type="caution">
    <text evidence="1">The sequence shown here is derived from an EMBL/GenBank/DDBJ whole genome shotgun (WGS) entry which is preliminary data.</text>
</comment>
<evidence type="ECO:0000313" key="2">
    <source>
        <dbReference type="Proteomes" id="UP000609879"/>
    </source>
</evidence>
<reference evidence="1 2" key="1">
    <citation type="submission" date="2021-01" db="EMBL/GenBank/DDBJ databases">
        <title>Whole genome shotgun sequence of Actinoplanes deccanensis NBRC 13994.</title>
        <authorList>
            <person name="Komaki H."/>
            <person name="Tamura T."/>
        </authorList>
    </citation>
    <scope>NUCLEOTIDE SEQUENCE [LARGE SCALE GENOMIC DNA]</scope>
    <source>
        <strain evidence="1 2">NBRC 13994</strain>
    </source>
</reference>
<protein>
    <submittedName>
        <fullName evidence="1">Uncharacterized protein</fullName>
    </submittedName>
</protein>
<evidence type="ECO:0000313" key="1">
    <source>
        <dbReference type="EMBL" id="GID77320.1"/>
    </source>
</evidence>
<sequence length="477" mass="51532">MKGWPERHVLRFETPTGAFASGRWTVSGAGPDTWLSAFVSFHKAHHAGLNFSTAWGRLLQAMWLVRGRDRAVSALVGCCALTHEAYATHGALLRIAGRSGAPTAAEILARYPAYRAHSATALRVRPRGRAGRLWRAVAAEYALLGCTQADVLDAVLQPLHRVRARDYPDSRLKAIGEGFWSDFEPAARRAFGRDGWAAVSAAGLRTTLDPEQQRRLDALCSAYVVDRFRAMGCPTVDTAAVLAALPGLADRLGQLTGERVTVDRDPGTLFDLETLRLRQPPRGEVGDLAAGADPLLVVRRAGVLRRQYDLVADPLPDDSAPVCVLRARAGDAVRLQPVTSPGAVPRVRLASVALTCARDPAWRAGWADALDRAEHVSVLVDTPFGESLDALLRGASGFRYAVEPLLDGTGLWAYVCVVDGFPPWVLPCTMTRASALRLRTRSRTGGQEPEEELPGLGALLETARRIVAEESIIGPEI</sequence>